<evidence type="ECO:0000256" key="2">
    <source>
        <dbReference type="ARBA" id="ARBA00022737"/>
    </source>
</evidence>
<dbReference type="SUPFAM" id="SSF52058">
    <property type="entry name" value="L domain-like"/>
    <property type="match status" value="1"/>
</dbReference>
<evidence type="ECO:0000313" key="6">
    <source>
        <dbReference type="EMBL" id="KAG0577715.1"/>
    </source>
</evidence>
<dbReference type="GO" id="GO:0043531">
    <property type="term" value="F:ADP binding"/>
    <property type="evidence" value="ECO:0007669"/>
    <property type="project" value="InterPro"/>
</dbReference>
<dbReference type="Gene3D" id="3.40.50.300">
    <property type="entry name" value="P-loop containing nucleotide triphosphate hydrolases"/>
    <property type="match status" value="1"/>
</dbReference>
<evidence type="ECO:0000259" key="5">
    <source>
        <dbReference type="PROSITE" id="PS51153"/>
    </source>
</evidence>
<dbReference type="InterPro" id="IPR042197">
    <property type="entry name" value="Apaf_helical"/>
</dbReference>
<sequence>MADPLFTPAIVGFAVSTLLTEVIKAAKMAYNCKDECNELAAKLENIMPLIVEVEKNEQKGNEACRKWLTHFKGLLEGAEAVTKECAQETVRGKAKRALKFWRWKKLPSRVLKVTRHIEEARANTDFVTLGILLSMKSPHLTPSFSFAKQDTPSLIIGVDEHFNKLQTSILQSSKKDIEASCFGLLGRGGAGKTMLAQMLNNDPNIKEQYGKDSVIWVTVGNDAKVGDLYERMGNSCILGSGVSERLKSIKNQEEQRTLLKNAFAEKKIFLILDDVWDTVCDHHEIMYWLDIAKAPGSATLITSRSKSVLLKAHAEVEVVLKLSEADSWKLFSSFAFDNAGSVSTIPENLARAVCEECQGLPLALKVIGSAMMDKVIVEEWESALSDLKQAIPILDSTVDTELFGRLQLSYNELKTDVTKICFLYFAAFPEDYEIPVDELFNIWVGEELFGPNLDGKEAQNKARAHLEILTKRSLIDWDGRADYAKVHDILRDLAIYIISKSKPGECAHECFFQSGKGLASFPNKELLKYLKRLAFVDCKIFQWPEDLHISQLKVCILQQITNLEEKMPLDFFINNSSIKLLDLSRALPSQAKLENIGKLQYLRHLNLSECMFLKRLPEDIGNLKNLTELDLRGCESLEELPKSISNLEGLKVLKMVGCKSLKRLPEDIGNLKCLTELDLRGCETLEELPKSISTLEGLKELQMGGCKSLKQLPEDIGNLKCLTELDLWGCKSLEELPKSISNLEGLKVLTMVGCKSLKQLPEDIGNLKCLTELDLLGCETLEELPKSISNLEGLKVLRMVGGRKHNKVDHQVQYVITRK</sequence>
<reference evidence="6" key="1">
    <citation type="submission" date="2020-06" db="EMBL/GenBank/DDBJ databases">
        <title>WGS assembly of Ceratodon purpureus strain R40.</title>
        <authorList>
            <person name="Carey S.B."/>
            <person name="Jenkins J."/>
            <person name="Shu S."/>
            <person name="Lovell J.T."/>
            <person name="Sreedasyam A."/>
            <person name="Maumus F."/>
            <person name="Tiley G.P."/>
            <person name="Fernandez-Pozo N."/>
            <person name="Barry K."/>
            <person name="Chen C."/>
            <person name="Wang M."/>
            <person name="Lipzen A."/>
            <person name="Daum C."/>
            <person name="Saski C.A."/>
            <person name="Payton A.C."/>
            <person name="Mcbreen J.C."/>
            <person name="Conrad R.E."/>
            <person name="Kollar L.M."/>
            <person name="Olsson S."/>
            <person name="Huttunen S."/>
            <person name="Landis J.B."/>
            <person name="Wickett N.J."/>
            <person name="Johnson M.G."/>
            <person name="Rensing S.A."/>
            <person name="Grimwood J."/>
            <person name="Schmutz J."/>
            <person name="Mcdaniel S.F."/>
        </authorList>
    </citation>
    <scope>NUCLEOTIDE SEQUENCE</scope>
    <source>
        <strain evidence="6">R40</strain>
    </source>
</reference>
<protein>
    <recommendedName>
        <fullName evidence="5">RPW8 domain-containing protein</fullName>
    </recommendedName>
</protein>
<dbReference type="PANTHER" id="PTHR36766">
    <property type="entry name" value="PLANT BROAD-SPECTRUM MILDEW RESISTANCE PROTEIN RPW8"/>
    <property type="match status" value="1"/>
</dbReference>
<dbReference type="FunFam" id="1.10.10.10:FF:000322">
    <property type="entry name" value="Probable disease resistance protein At1g63360"/>
    <property type="match status" value="1"/>
</dbReference>
<dbReference type="Proteomes" id="UP000822688">
    <property type="component" value="Chromosome 5"/>
</dbReference>
<dbReference type="InterPro" id="IPR027417">
    <property type="entry name" value="P-loop_NTPase"/>
</dbReference>
<feature type="domain" description="RPW8" evidence="5">
    <location>
        <begin position="1"/>
        <end position="152"/>
    </location>
</feature>
<dbReference type="SUPFAM" id="SSF52540">
    <property type="entry name" value="P-loop containing nucleoside triphosphate hydrolases"/>
    <property type="match status" value="1"/>
</dbReference>
<dbReference type="InterPro" id="IPR008808">
    <property type="entry name" value="Powdery_mildew-R_dom"/>
</dbReference>
<dbReference type="GO" id="GO:0051707">
    <property type="term" value="P:response to other organism"/>
    <property type="evidence" value="ECO:0007669"/>
    <property type="project" value="UniProtKB-ARBA"/>
</dbReference>
<dbReference type="AlphaFoldDB" id="A0A8T0I471"/>
<organism evidence="6 7">
    <name type="scientific">Ceratodon purpureus</name>
    <name type="common">Fire moss</name>
    <name type="synonym">Dicranum purpureum</name>
    <dbReference type="NCBI Taxonomy" id="3225"/>
    <lineage>
        <taxon>Eukaryota</taxon>
        <taxon>Viridiplantae</taxon>
        <taxon>Streptophyta</taxon>
        <taxon>Embryophyta</taxon>
        <taxon>Bryophyta</taxon>
        <taxon>Bryophytina</taxon>
        <taxon>Bryopsida</taxon>
        <taxon>Dicranidae</taxon>
        <taxon>Pseudoditrichales</taxon>
        <taxon>Ditrichaceae</taxon>
        <taxon>Ceratodon</taxon>
    </lineage>
</organism>
<dbReference type="InterPro" id="IPR036537">
    <property type="entry name" value="Adaptor_Cbl_N_dom_sf"/>
</dbReference>
<evidence type="ECO:0000313" key="7">
    <source>
        <dbReference type="Proteomes" id="UP000822688"/>
    </source>
</evidence>
<dbReference type="InterPro" id="IPR032675">
    <property type="entry name" value="LRR_dom_sf"/>
</dbReference>
<dbReference type="InterPro" id="IPR001611">
    <property type="entry name" value="Leu-rich_rpt"/>
</dbReference>
<dbReference type="Pfam" id="PF00931">
    <property type="entry name" value="NB-ARC"/>
    <property type="match status" value="1"/>
</dbReference>
<dbReference type="GO" id="GO:0006952">
    <property type="term" value="P:defense response"/>
    <property type="evidence" value="ECO:0007669"/>
    <property type="project" value="UniProtKB-KW"/>
</dbReference>
<dbReference type="Gene3D" id="3.80.10.10">
    <property type="entry name" value="Ribonuclease Inhibitor"/>
    <property type="match status" value="2"/>
</dbReference>
<evidence type="ECO:0000256" key="1">
    <source>
        <dbReference type="ARBA" id="ARBA00008894"/>
    </source>
</evidence>
<dbReference type="Pfam" id="PF23559">
    <property type="entry name" value="WHD_DRP"/>
    <property type="match status" value="1"/>
</dbReference>
<dbReference type="InterPro" id="IPR036388">
    <property type="entry name" value="WH-like_DNA-bd_sf"/>
</dbReference>
<dbReference type="PANTHER" id="PTHR36766:SF30">
    <property type="entry name" value="TIR-NBS TYPE DISEASE RESISTANCE PROTEIN-RELATED"/>
    <property type="match status" value="1"/>
</dbReference>
<dbReference type="FunFam" id="1.10.8.430:FF:000003">
    <property type="entry name" value="Probable disease resistance protein At5g66910"/>
    <property type="match status" value="1"/>
</dbReference>
<proteinExistence type="inferred from homology"/>
<dbReference type="Pfam" id="PF00560">
    <property type="entry name" value="LRR_1"/>
    <property type="match status" value="2"/>
</dbReference>
<keyword evidence="2" id="KW-0677">Repeat</keyword>
<dbReference type="Pfam" id="PF05659">
    <property type="entry name" value="RPW8"/>
    <property type="match status" value="1"/>
</dbReference>
<dbReference type="InterPro" id="IPR055414">
    <property type="entry name" value="LRR_R13L4/SHOC2-like"/>
</dbReference>
<dbReference type="EMBL" id="CM026425">
    <property type="protein sequence ID" value="KAG0577715.1"/>
    <property type="molecule type" value="Genomic_DNA"/>
</dbReference>
<comment type="caution">
    <text evidence="6">The sequence shown here is derived from an EMBL/GenBank/DDBJ whole genome shotgun (WGS) entry which is preliminary data.</text>
</comment>
<dbReference type="Pfam" id="PF23598">
    <property type="entry name" value="LRR_14"/>
    <property type="match status" value="1"/>
</dbReference>
<dbReference type="InterPro" id="IPR058922">
    <property type="entry name" value="WHD_DRP"/>
</dbReference>
<comment type="similarity">
    <text evidence="1">Belongs to the disease resistance NB-LRR family.</text>
</comment>
<name>A0A8T0I471_CERPU</name>
<dbReference type="GO" id="GO:0005524">
    <property type="term" value="F:ATP binding"/>
    <property type="evidence" value="ECO:0007669"/>
    <property type="project" value="UniProtKB-KW"/>
</dbReference>
<dbReference type="Gene3D" id="1.10.10.10">
    <property type="entry name" value="Winged helix-like DNA-binding domain superfamily/Winged helix DNA-binding domain"/>
    <property type="match status" value="1"/>
</dbReference>
<dbReference type="GO" id="GO:0007166">
    <property type="term" value="P:cell surface receptor signaling pathway"/>
    <property type="evidence" value="ECO:0007669"/>
    <property type="project" value="InterPro"/>
</dbReference>
<dbReference type="Gene3D" id="1.10.8.430">
    <property type="entry name" value="Helical domain of apoptotic protease-activating factors"/>
    <property type="match status" value="1"/>
</dbReference>
<dbReference type="PRINTS" id="PR00364">
    <property type="entry name" value="DISEASERSIST"/>
</dbReference>
<keyword evidence="7" id="KW-1185">Reference proteome</keyword>
<dbReference type="PROSITE" id="PS51153">
    <property type="entry name" value="RPW8"/>
    <property type="match status" value="1"/>
</dbReference>
<dbReference type="Gene3D" id="1.20.930.20">
    <property type="entry name" value="Adaptor protein Cbl, N-terminal domain"/>
    <property type="match status" value="1"/>
</dbReference>
<evidence type="ECO:0000256" key="3">
    <source>
        <dbReference type="ARBA" id="ARBA00022821"/>
    </source>
</evidence>
<feature type="signal peptide" evidence="4">
    <location>
        <begin position="1"/>
        <end position="25"/>
    </location>
</feature>
<dbReference type="InterPro" id="IPR002182">
    <property type="entry name" value="NB-ARC"/>
</dbReference>
<accession>A0A8T0I471</accession>
<gene>
    <name evidence="6" type="ORF">KC19_5G176000</name>
</gene>
<keyword evidence="3" id="KW-0611">Plant defense</keyword>
<evidence type="ECO:0000256" key="4">
    <source>
        <dbReference type="SAM" id="SignalP"/>
    </source>
</evidence>
<keyword evidence="4" id="KW-0732">Signal</keyword>
<feature type="chain" id="PRO_5035912648" description="RPW8 domain-containing protein" evidence="4">
    <location>
        <begin position="26"/>
        <end position="819"/>
    </location>
</feature>